<comment type="caution">
    <text evidence="4">The sequence shown here is derived from an EMBL/GenBank/DDBJ whole genome shotgun (WGS) entry which is preliminary data.</text>
</comment>
<dbReference type="Proteomes" id="UP000179129">
    <property type="component" value="Unassembled WGS sequence"/>
</dbReference>
<keyword evidence="1" id="KW-0456">Lyase</keyword>
<evidence type="ECO:0000313" key="5">
    <source>
        <dbReference type="Proteomes" id="UP000179129"/>
    </source>
</evidence>
<dbReference type="STRING" id="1817867.A3F83_02855"/>
<evidence type="ECO:0000256" key="2">
    <source>
        <dbReference type="SAM" id="MobiDB-lite"/>
    </source>
</evidence>
<proteinExistence type="predicted"/>
<dbReference type="AlphaFoldDB" id="A0A1F5YW98"/>
<evidence type="ECO:0000256" key="1">
    <source>
        <dbReference type="ARBA" id="ARBA00023239"/>
    </source>
</evidence>
<name>A0A1F5YW98_9BACT</name>
<dbReference type="SUPFAM" id="SSF51556">
    <property type="entry name" value="Metallo-dependent hydrolases"/>
    <property type="match status" value="1"/>
</dbReference>
<reference evidence="4 5" key="1">
    <citation type="journal article" date="2016" name="Nat. Commun.">
        <title>Thousands of microbial genomes shed light on interconnected biogeochemical processes in an aquifer system.</title>
        <authorList>
            <person name="Anantharaman K."/>
            <person name="Brown C.T."/>
            <person name="Hug L.A."/>
            <person name="Sharon I."/>
            <person name="Castelle C.J."/>
            <person name="Probst A.J."/>
            <person name="Thomas B.C."/>
            <person name="Singh A."/>
            <person name="Wilkins M.J."/>
            <person name="Karaoz U."/>
            <person name="Brodie E.L."/>
            <person name="Williams K.H."/>
            <person name="Hubbard S.S."/>
            <person name="Banfield J.F."/>
        </authorList>
    </citation>
    <scope>NUCLEOTIDE SEQUENCE [LARGE SCALE GENOMIC DNA]</scope>
</reference>
<evidence type="ECO:0000313" key="4">
    <source>
        <dbReference type="EMBL" id="OGG04364.1"/>
    </source>
</evidence>
<organism evidence="4 5">
    <name type="scientific">Candidatus Glassbacteria bacterium RIFCSPLOWO2_12_FULL_58_11</name>
    <dbReference type="NCBI Taxonomy" id="1817867"/>
    <lineage>
        <taxon>Bacteria</taxon>
        <taxon>Candidatus Glassiibacteriota</taxon>
    </lineage>
</organism>
<dbReference type="GO" id="GO:0016831">
    <property type="term" value="F:carboxy-lyase activity"/>
    <property type="evidence" value="ECO:0007669"/>
    <property type="project" value="InterPro"/>
</dbReference>
<accession>A0A1F5YW98</accession>
<gene>
    <name evidence="4" type="ORF">A3F83_02855</name>
</gene>
<dbReference type="InterPro" id="IPR032466">
    <property type="entry name" value="Metal_Hydrolase"/>
</dbReference>
<dbReference type="InterPro" id="IPR006680">
    <property type="entry name" value="Amidohydro-rel"/>
</dbReference>
<protein>
    <recommendedName>
        <fullName evidence="3">Amidohydrolase-related domain-containing protein</fullName>
    </recommendedName>
</protein>
<dbReference type="PANTHER" id="PTHR21240:SF19">
    <property type="entry name" value="CATALYTIC_ HYDROLASE"/>
    <property type="match status" value="1"/>
</dbReference>
<feature type="domain" description="Amidohydrolase-related" evidence="3">
    <location>
        <begin position="68"/>
        <end position="286"/>
    </location>
</feature>
<evidence type="ECO:0000259" key="3">
    <source>
        <dbReference type="Pfam" id="PF04909"/>
    </source>
</evidence>
<dbReference type="CDD" id="cd01292">
    <property type="entry name" value="metallo-dependent_hydrolases"/>
    <property type="match status" value="1"/>
</dbReference>
<dbReference type="Gene3D" id="3.20.20.140">
    <property type="entry name" value="Metal-dependent hydrolases"/>
    <property type="match status" value="1"/>
</dbReference>
<dbReference type="Pfam" id="PF04909">
    <property type="entry name" value="Amidohydro_2"/>
    <property type="match status" value="1"/>
</dbReference>
<sequence length="314" mass="36316">MKTRKLLVVQVILALLLYAYSPGRSAGRFILDSHYHARDTEEWVQKTVEVYRRHNAMCCTLTPMSNFALVKKAIQDYPDVFIGYGQVKPDDPNAVREIEEFYRAGFVGIKFHSPEKNWDDEKYFQLYRTCESLGLVMLFHTGITGRFGVTDKPVQSSSARMRPIYLDLIARAFPRTIVQGAHFGNPWFDEAAEACRWNPNLYFDISGSSLIKLEMTGQLDIFRKILWWAKLGGKPGAFEHIVFGSDTQVQMVEEKIGEFERFLEANQVPEEIREGMWGLTLARFLDLDPQTHRFKRPRPLPPGSYPFNSEDFKR</sequence>
<dbReference type="InterPro" id="IPR032465">
    <property type="entry name" value="ACMSD"/>
</dbReference>
<feature type="region of interest" description="Disordered" evidence="2">
    <location>
        <begin position="293"/>
        <end position="314"/>
    </location>
</feature>
<dbReference type="PANTHER" id="PTHR21240">
    <property type="entry name" value="2-AMINO-3-CARBOXYLMUCONATE-6-SEMIALDEHYDE DECARBOXYLASE"/>
    <property type="match status" value="1"/>
</dbReference>
<dbReference type="EMBL" id="MFIX01000122">
    <property type="protein sequence ID" value="OGG04364.1"/>
    <property type="molecule type" value="Genomic_DNA"/>
</dbReference>
<dbReference type="GO" id="GO:0016787">
    <property type="term" value="F:hydrolase activity"/>
    <property type="evidence" value="ECO:0007669"/>
    <property type="project" value="InterPro"/>
</dbReference>